<dbReference type="PANTHER" id="PTHR45789">
    <property type="entry name" value="FI18025P1"/>
    <property type="match status" value="1"/>
</dbReference>
<evidence type="ECO:0000313" key="6">
    <source>
        <dbReference type="EMBL" id="PPQ97702.1"/>
    </source>
</evidence>
<dbReference type="InterPro" id="IPR036910">
    <property type="entry name" value="HMG_box_dom_sf"/>
</dbReference>
<dbReference type="CDD" id="cd01389">
    <property type="entry name" value="HMG-box_ROX1-like"/>
    <property type="match status" value="1"/>
</dbReference>
<feature type="domain" description="HMG box" evidence="5">
    <location>
        <begin position="58"/>
        <end position="127"/>
    </location>
</feature>
<gene>
    <name evidence="6" type="ORF">CVT26_001885</name>
</gene>
<evidence type="ECO:0000259" key="5">
    <source>
        <dbReference type="PROSITE" id="PS50118"/>
    </source>
</evidence>
<dbReference type="Proteomes" id="UP000284706">
    <property type="component" value="Unassembled WGS sequence"/>
</dbReference>
<evidence type="ECO:0000256" key="2">
    <source>
        <dbReference type="ARBA" id="ARBA00023242"/>
    </source>
</evidence>
<dbReference type="SMART" id="SM00398">
    <property type="entry name" value="HMG"/>
    <property type="match status" value="1"/>
</dbReference>
<dbReference type="AlphaFoldDB" id="A0A409Y3Y5"/>
<comment type="caution">
    <text evidence="6">The sequence shown here is derived from an EMBL/GenBank/DDBJ whole genome shotgun (WGS) entry which is preliminary data.</text>
</comment>
<dbReference type="InterPro" id="IPR009071">
    <property type="entry name" value="HMG_box_dom"/>
</dbReference>
<dbReference type="GO" id="GO:0000978">
    <property type="term" value="F:RNA polymerase II cis-regulatory region sequence-specific DNA binding"/>
    <property type="evidence" value="ECO:0007669"/>
    <property type="project" value="TreeGrafter"/>
</dbReference>
<accession>A0A409Y3Y5</accession>
<evidence type="ECO:0000256" key="1">
    <source>
        <dbReference type="ARBA" id="ARBA00023125"/>
    </source>
</evidence>
<feature type="region of interest" description="Disordered" evidence="4">
    <location>
        <begin position="119"/>
        <end position="195"/>
    </location>
</feature>
<dbReference type="Pfam" id="PF00505">
    <property type="entry name" value="HMG_box"/>
    <property type="match status" value="1"/>
</dbReference>
<proteinExistence type="predicted"/>
<dbReference type="SUPFAM" id="SSF47095">
    <property type="entry name" value="HMG-box"/>
    <property type="match status" value="1"/>
</dbReference>
<evidence type="ECO:0000313" key="7">
    <source>
        <dbReference type="Proteomes" id="UP000284706"/>
    </source>
</evidence>
<dbReference type="EMBL" id="NHYE01001208">
    <property type="protein sequence ID" value="PPQ97702.1"/>
    <property type="molecule type" value="Genomic_DNA"/>
</dbReference>
<keyword evidence="7" id="KW-1185">Reference proteome</keyword>
<dbReference type="InParanoid" id="A0A409Y3Y5"/>
<dbReference type="PROSITE" id="PS50118">
    <property type="entry name" value="HMG_BOX_2"/>
    <property type="match status" value="1"/>
</dbReference>
<name>A0A409Y3Y5_9AGAR</name>
<keyword evidence="1 3" id="KW-0238">DNA-binding</keyword>
<dbReference type="OrthoDB" id="6247875at2759"/>
<dbReference type="InterPro" id="IPR051356">
    <property type="entry name" value="SOX/SOX-like_TF"/>
</dbReference>
<feature type="DNA-binding region" description="HMG box" evidence="3">
    <location>
        <begin position="58"/>
        <end position="127"/>
    </location>
</feature>
<organism evidence="6 7">
    <name type="scientific">Gymnopilus dilepis</name>
    <dbReference type="NCBI Taxonomy" id="231916"/>
    <lineage>
        <taxon>Eukaryota</taxon>
        <taxon>Fungi</taxon>
        <taxon>Dikarya</taxon>
        <taxon>Basidiomycota</taxon>
        <taxon>Agaricomycotina</taxon>
        <taxon>Agaricomycetes</taxon>
        <taxon>Agaricomycetidae</taxon>
        <taxon>Agaricales</taxon>
        <taxon>Agaricineae</taxon>
        <taxon>Hymenogastraceae</taxon>
        <taxon>Gymnopilus</taxon>
    </lineage>
</organism>
<dbReference type="STRING" id="231916.A0A409Y3Y5"/>
<dbReference type="GO" id="GO:0005634">
    <property type="term" value="C:nucleus"/>
    <property type="evidence" value="ECO:0007669"/>
    <property type="project" value="UniProtKB-UniRule"/>
</dbReference>
<dbReference type="Gene3D" id="1.10.30.10">
    <property type="entry name" value="High mobility group box domain"/>
    <property type="match status" value="1"/>
</dbReference>
<keyword evidence="2 3" id="KW-0539">Nucleus</keyword>
<reference evidence="6 7" key="1">
    <citation type="journal article" date="2018" name="Evol. Lett.">
        <title>Horizontal gene cluster transfer increased hallucinogenic mushroom diversity.</title>
        <authorList>
            <person name="Reynolds H.T."/>
            <person name="Vijayakumar V."/>
            <person name="Gluck-Thaler E."/>
            <person name="Korotkin H.B."/>
            <person name="Matheny P.B."/>
            <person name="Slot J.C."/>
        </authorList>
    </citation>
    <scope>NUCLEOTIDE SEQUENCE [LARGE SCALE GENOMIC DNA]</scope>
    <source>
        <strain evidence="6 7">SRW20</strain>
    </source>
</reference>
<feature type="compositionally biased region" description="Basic residues" evidence="4">
    <location>
        <begin position="46"/>
        <end position="55"/>
    </location>
</feature>
<evidence type="ECO:0000256" key="3">
    <source>
        <dbReference type="PROSITE-ProRule" id="PRU00267"/>
    </source>
</evidence>
<feature type="region of interest" description="Disordered" evidence="4">
    <location>
        <begin position="32"/>
        <end position="61"/>
    </location>
</feature>
<dbReference type="GO" id="GO:0000981">
    <property type="term" value="F:DNA-binding transcription factor activity, RNA polymerase II-specific"/>
    <property type="evidence" value="ECO:0007669"/>
    <property type="project" value="TreeGrafter"/>
</dbReference>
<feature type="region of interest" description="Disordered" evidence="4">
    <location>
        <begin position="310"/>
        <end position="359"/>
    </location>
</feature>
<sequence length="378" mass="42754">MSGSLDNSTQTKTSIRVDVWPSLQPLKGHCAFQLPEPTYHPPDRSKKSHARKRPPGHVPRPRNAFILFRCDFVRQKKIPESVENDHRNISRIVGKIWQQMSASQRRPWMRMAEMEKVRHMEKHPDFTFASGSRTSKRKDKEEQVSEPSSSSSSAEEVVVEIKEECSTGSGSPAQRNSADALRSTSPQDPPTFSYNPIRQSHEIVTSPASGDLNIVSGAYCDAFYGPGFDVPHLPIPEETHDSYRAYHESKTWPLKGKETVVSLCRFTCGLVLMFRALNEQMQTLRSTYDAHNFEGVIPYIPRSLLPAQSLQSEPISHHPPALTLPPYDGYHGGENSKDSLDLNGSYPSPSQDYSDDYRLPQGLTQQFPNLFQMFKEEH</sequence>
<protein>
    <recommendedName>
        <fullName evidence="5">HMG box domain-containing protein</fullName>
    </recommendedName>
</protein>
<dbReference type="PANTHER" id="PTHR45789:SF2">
    <property type="entry name" value="FI18025P1"/>
    <property type="match status" value="1"/>
</dbReference>
<feature type="compositionally biased region" description="Polar residues" evidence="4">
    <location>
        <begin position="167"/>
        <end position="195"/>
    </location>
</feature>
<evidence type="ECO:0000256" key="4">
    <source>
        <dbReference type="SAM" id="MobiDB-lite"/>
    </source>
</evidence>
<feature type="compositionally biased region" description="Low complexity" evidence="4">
    <location>
        <begin position="145"/>
        <end position="156"/>
    </location>
</feature>